<comment type="caution">
    <text evidence="2">The sequence shown here is derived from an EMBL/GenBank/DDBJ whole genome shotgun (WGS) entry which is preliminary data.</text>
</comment>
<name>A0A839ECH9_9MICO</name>
<dbReference type="InterPro" id="IPR045857">
    <property type="entry name" value="O16G_dom_2"/>
</dbReference>
<dbReference type="PANTHER" id="PTHR10357:SF219">
    <property type="entry name" value="MALTOSE ALPHA-D-GLUCOSYLTRANSFERASE"/>
    <property type="match status" value="1"/>
</dbReference>
<dbReference type="InterPro" id="IPR054049">
    <property type="entry name" value="SupH-like_C"/>
</dbReference>
<dbReference type="RefSeq" id="WP_182490230.1">
    <property type="nucleotide sequence ID" value="NZ_BAAAOV010000013.1"/>
</dbReference>
<dbReference type="PANTHER" id="PTHR10357">
    <property type="entry name" value="ALPHA-AMYLASE FAMILY MEMBER"/>
    <property type="match status" value="1"/>
</dbReference>
<dbReference type="AlphaFoldDB" id="A0A839ECH9"/>
<accession>A0A839ECH9</accession>
<dbReference type="InterPro" id="IPR006047">
    <property type="entry name" value="GH13_cat_dom"/>
</dbReference>
<dbReference type="Proteomes" id="UP000585905">
    <property type="component" value="Unassembled WGS sequence"/>
</dbReference>
<dbReference type="CDD" id="cd11334">
    <property type="entry name" value="AmyAc_TreS"/>
    <property type="match status" value="1"/>
</dbReference>
<dbReference type="EMBL" id="JACGWX010000002">
    <property type="protein sequence ID" value="MBA8847378.1"/>
    <property type="molecule type" value="Genomic_DNA"/>
</dbReference>
<dbReference type="Pfam" id="PF22157">
    <property type="entry name" value="SupH-like_C"/>
    <property type="match status" value="1"/>
</dbReference>
<dbReference type="Gene3D" id="2.60.40.1180">
    <property type="entry name" value="Golgi alpha-mannosidase II"/>
    <property type="match status" value="1"/>
</dbReference>
<proteinExistence type="predicted"/>
<protein>
    <submittedName>
        <fullName evidence="2">Trehalose synthase</fullName>
    </submittedName>
</protein>
<organism evidence="2 3">
    <name type="scientific">Microcella alkalica</name>
    <dbReference type="NCBI Taxonomy" id="355930"/>
    <lineage>
        <taxon>Bacteria</taxon>
        <taxon>Bacillati</taxon>
        <taxon>Actinomycetota</taxon>
        <taxon>Actinomycetes</taxon>
        <taxon>Micrococcales</taxon>
        <taxon>Microbacteriaceae</taxon>
        <taxon>Microcella</taxon>
    </lineage>
</organism>
<sequence length="552" mass="62624">MRLTDTGDLWWKTAVVYCLDIETFMDFNDDGVGDFEGLAHRIDYLAELGVTCLWLMPFYPTPGRDDGYDIIDFYGVDSRLGHHGDLVEVLRTAKDRGMRVIADLVVNHTSDQHPWFKASRSSRDNPFRDFYVWRDEIPKGAPTNVFPDKEDGVWQLDEKTGQYYLHNFYHHQPDINLANPKVRDEIAKVIGYWMELGFSGFRVDAVPFLQQDGDPGVDPHELLRSLRKYLTRRAGDSVLLGEVNLPFEEQYEYFGGEASDELTMQFDFVGMQNLYLSLARQDARPLADSLRERPVLAQESQWANFVRNHDELTLDKLTEAERMEVFEAFAPDEGMRVFDRGIRRRLPTMLAGDPRHVRMVYSLLFSLPGTPVIFYGEEIGMGENLEQPGRLAVRTPMQWNSAANGGFSRARSRRLVAPVTPDGFGPAHVNAADQRTDPDSLLAFFEKLIRRYRASVEIGWGELTIIDAGVDCVLVHAIQGTEGSMIAVHNFSSDPQVIDFALPNGMGSNAELVELLRDGGVVADEKGRVSLALEAFDHRWLRVHSTDDKRLS</sequence>
<dbReference type="Pfam" id="PF00128">
    <property type="entry name" value="Alpha-amylase"/>
    <property type="match status" value="2"/>
</dbReference>
<dbReference type="InterPro" id="IPR017853">
    <property type="entry name" value="GH"/>
</dbReference>
<evidence type="ECO:0000259" key="1">
    <source>
        <dbReference type="SMART" id="SM00642"/>
    </source>
</evidence>
<evidence type="ECO:0000313" key="3">
    <source>
        <dbReference type="Proteomes" id="UP000585905"/>
    </source>
</evidence>
<dbReference type="Gene3D" id="3.20.20.80">
    <property type="entry name" value="Glycosidases"/>
    <property type="match status" value="1"/>
</dbReference>
<dbReference type="InterPro" id="IPR013780">
    <property type="entry name" value="Glyco_hydro_b"/>
</dbReference>
<evidence type="ECO:0000313" key="2">
    <source>
        <dbReference type="EMBL" id="MBA8847378.1"/>
    </source>
</evidence>
<dbReference type="Gene3D" id="3.90.400.10">
    <property type="entry name" value="Oligo-1,6-glucosidase, Domain 2"/>
    <property type="match status" value="1"/>
</dbReference>
<gene>
    <name evidence="2" type="ORF">FHX53_000963</name>
</gene>
<dbReference type="SUPFAM" id="SSF51445">
    <property type="entry name" value="(Trans)glycosidases"/>
    <property type="match status" value="1"/>
</dbReference>
<feature type="domain" description="Glycosyl hydrolase family 13 catalytic" evidence="1">
    <location>
        <begin position="22"/>
        <end position="413"/>
    </location>
</feature>
<dbReference type="SMART" id="SM00642">
    <property type="entry name" value="Aamy"/>
    <property type="match status" value="1"/>
</dbReference>
<reference evidence="2 3" key="1">
    <citation type="submission" date="2020-07" db="EMBL/GenBank/DDBJ databases">
        <title>Sequencing the genomes of 1000 actinobacteria strains.</title>
        <authorList>
            <person name="Klenk H.-P."/>
        </authorList>
    </citation>
    <scope>NUCLEOTIDE SEQUENCE [LARGE SCALE GENOMIC DNA]</scope>
    <source>
        <strain evidence="2 3">DSM 19663</strain>
    </source>
</reference>
<keyword evidence="3" id="KW-1185">Reference proteome</keyword>
<dbReference type="GO" id="GO:0005975">
    <property type="term" value="P:carbohydrate metabolic process"/>
    <property type="evidence" value="ECO:0007669"/>
    <property type="project" value="InterPro"/>
</dbReference>